<dbReference type="STRING" id="1121290.CLAOCE_19290"/>
<dbReference type="PATRIC" id="fig|1121290.3.peg.1950"/>
<keyword evidence="1" id="KW-0812">Transmembrane</keyword>
<keyword evidence="1" id="KW-1133">Transmembrane helix</keyword>
<name>A0A1E8EWP9_9CLOT</name>
<sequence length="82" mass="9927">MLVDYKQPLKIFETLFGLFKVDKFQEKEVQVIGWYKRSMRPYFVCKYIIKDEERYQCYNYLLTKIVAYALIILGVLLKFILG</sequence>
<organism evidence="2 3">
    <name type="scientific">Clostridium acetireducens DSM 10703</name>
    <dbReference type="NCBI Taxonomy" id="1121290"/>
    <lineage>
        <taxon>Bacteria</taxon>
        <taxon>Bacillati</taxon>
        <taxon>Bacillota</taxon>
        <taxon>Clostridia</taxon>
        <taxon>Eubacteriales</taxon>
        <taxon>Clostridiaceae</taxon>
        <taxon>Clostridium</taxon>
    </lineage>
</organism>
<gene>
    <name evidence="2" type="ORF">CLOACE_19290</name>
</gene>
<protein>
    <submittedName>
        <fullName evidence="2">Uncharacterized protein</fullName>
    </submittedName>
</protein>
<evidence type="ECO:0000256" key="1">
    <source>
        <dbReference type="SAM" id="Phobius"/>
    </source>
</evidence>
<dbReference type="EMBL" id="LZFO01000034">
    <property type="protein sequence ID" value="OFI05055.1"/>
    <property type="molecule type" value="Genomic_DNA"/>
</dbReference>
<evidence type="ECO:0000313" key="3">
    <source>
        <dbReference type="Proteomes" id="UP000175744"/>
    </source>
</evidence>
<feature type="transmembrane region" description="Helical" evidence="1">
    <location>
        <begin position="60"/>
        <end position="81"/>
    </location>
</feature>
<dbReference type="OrthoDB" id="9810445at2"/>
<keyword evidence="1" id="KW-0472">Membrane</keyword>
<evidence type="ECO:0000313" key="2">
    <source>
        <dbReference type="EMBL" id="OFI05055.1"/>
    </source>
</evidence>
<dbReference type="RefSeq" id="WP_070110896.1">
    <property type="nucleotide sequence ID" value="NZ_LZFO01000034.1"/>
</dbReference>
<reference evidence="2 3" key="1">
    <citation type="submission" date="2016-06" db="EMBL/GenBank/DDBJ databases">
        <title>Genome sequence of Clostridium acetireducens DSM 10703.</title>
        <authorList>
            <person name="Poehlein A."/>
            <person name="Fluechter S."/>
            <person name="Duerre P."/>
            <person name="Daniel R."/>
        </authorList>
    </citation>
    <scope>NUCLEOTIDE SEQUENCE [LARGE SCALE GENOMIC DNA]</scope>
    <source>
        <strain evidence="2 3">DSM 10703</strain>
    </source>
</reference>
<comment type="caution">
    <text evidence="2">The sequence shown here is derived from an EMBL/GenBank/DDBJ whole genome shotgun (WGS) entry which is preliminary data.</text>
</comment>
<keyword evidence="3" id="KW-1185">Reference proteome</keyword>
<proteinExistence type="predicted"/>
<accession>A0A1E8EWP9</accession>
<dbReference type="AlphaFoldDB" id="A0A1E8EWP9"/>
<dbReference type="Proteomes" id="UP000175744">
    <property type="component" value="Unassembled WGS sequence"/>
</dbReference>